<dbReference type="CDD" id="cd11386">
    <property type="entry name" value="MCP_signal"/>
    <property type="match status" value="1"/>
</dbReference>
<dbReference type="AlphaFoldDB" id="A0A1H8LDK6"/>
<dbReference type="InterPro" id="IPR004090">
    <property type="entry name" value="Chemotax_Me-accpt_rcpt"/>
</dbReference>
<keyword evidence="3" id="KW-0807">Transducer</keyword>
<dbReference type="PRINTS" id="PR00260">
    <property type="entry name" value="CHEMTRNSDUCR"/>
</dbReference>
<dbReference type="EMBL" id="FODO01000003">
    <property type="protein sequence ID" value="SEO03270.1"/>
    <property type="molecule type" value="Genomic_DNA"/>
</dbReference>
<dbReference type="InterPro" id="IPR003660">
    <property type="entry name" value="HAMP_dom"/>
</dbReference>
<dbReference type="PROSITE" id="PS50111">
    <property type="entry name" value="CHEMOTAXIS_TRANSDUC_2"/>
    <property type="match status" value="1"/>
</dbReference>
<dbReference type="RefSeq" id="WP_090315638.1">
    <property type="nucleotide sequence ID" value="NZ_FNOE01000002.1"/>
</dbReference>
<evidence type="ECO:0000256" key="5">
    <source>
        <dbReference type="SAM" id="Phobius"/>
    </source>
</evidence>
<dbReference type="Pfam" id="PF12729">
    <property type="entry name" value="4HB_MCP_1"/>
    <property type="match status" value="1"/>
</dbReference>
<reference evidence="9" key="1">
    <citation type="submission" date="2016-10" db="EMBL/GenBank/DDBJ databases">
        <authorList>
            <person name="Varghese N."/>
            <person name="Submissions S."/>
        </authorList>
    </citation>
    <scope>NUCLEOTIDE SEQUENCE [LARGE SCALE GENOMIC DNA]</scope>
    <source>
        <strain evidence="9">Nm76</strain>
    </source>
</reference>
<evidence type="ECO:0000256" key="4">
    <source>
        <dbReference type="SAM" id="MobiDB-lite"/>
    </source>
</evidence>
<dbReference type="STRING" id="42354.SAMN05216333_103150"/>
<dbReference type="InterPro" id="IPR024478">
    <property type="entry name" value="HlyB_4HB_MCP"/>
</dbReference>
<dbReference type="InterPro" id="IPR051310">
    <property type="entry name" value="MCP_chemotaxis"/>
</dbReference>
<dbReference type="CDD" id="cd06225">
    <property type="entry name" value="HAMP"/>
    <property type="match status" value="1"/>
</dbReference>
<dbReference type="InterPro" id="IPR004089">
    <property type="entry name" value="MCPsignal_dom"/>
</dbReference>
<dbReference type="FunFam" id="1.10.287.950:FF:000002">
    <property type="entry name" value="Methyl-accepting chemotaxis protein"/>
    <property type="match status" value="1"/>
</dbReference>
<keyword evidence="5" id="KW-0812">Transmembrane</keyword>
<proteinExistence type="inferred from homology"/>
<protein>
    <submittedName>
        <fullName evidence="8">Methyl-accepting chemotaxis protein</fullName>
    </submittedName>
</protein>
<dbReference type="PANTHER" id="PTHR43531">
    <property type="entry name" value="PROTEIN ICFG"/>
    <property type="match status" value="1"/>
</dbReference>
<name>A0A1H8LDK6_9PROT</name>
<dbReference type="OrthoDB" id="9813966at2"/>
<dbReference type="SMART" id="SM00283">
    <property type="entry name" value="MA"/>
    <property type="match status" value="1"/>
</dbReference>
<dbReference type="GO" id="GO:0005886">
    <property type="term" value="C:plasma membrane"/>
    <property type="evidence" value="ECO:0007669"/>
    <property type="project" value="TreeGrafter"/>
</dbReference>
<dbReference type="PROSITE" id="PS50885">
    <property type="entry name" value="HAMP"/>
    <property type="match status" value="1"/>
</dbReference>
<dbReference type="Proteomes" id="UP000198814">
    <property type="component" value="Unassembled WGS sequence"/>
</dbReference>
<feature type="domain" description="HAMP" evidence="7">
    <location>
        <begin position="211"/>
        <end position="263"/>
    </location>
</feature>
<dbReference type="PANTHER" id="PTHR43531:SF14">
    <property type="entry name" value="METHYL-ACCEPTING CHEMOTAXIS PROTEIN I-RELATED"/>
    <property type="match status" value="1"/>
</dbReference>
<dbReference type="GO" id="GO:0006935">
    <property type="term" value="P:chemotaxis"/>
    <property type="evidence" value="ECO:0007669"/>
    <property type="project" value="InterPro"/>
</dbReference>
<dbReference type="Gene3D" id="1.10.287.950">
    <property type="entry name" value="Methyl-accepting chemotaxis protein"/>
    <property type="match status" value="1"/>
</dbReference>
<evidence type="ECO:0000256" key="2">
    <source>
        <dbReference type="ARBA" id="ARBA00029447"/>
    </source>
</evidence>
<keyword evidence="5" id="KW-1133">Transmembrane helix</keyword>
<dbReference type="Pfam" id="PF00015">
    <property type="entry name" value="MCPsignal"/>
    <property type="match status" value="1"/>
</dbReference>
<gene>
    <name evidence="8" type="ORF">SAMN05216333_103150</name>
</gene>
<comment type="similarity">
    <text evidence="2">Belongs to the methyl-accepting chemotaxis (MCP) protein family.</text>
</comment>
<dbReference type="SUPFAM" id="SSF58104">
    <property type="entry name" value="Methyl-accepting chemotaxis protein (MCP) signaling domain"/>
    <property type="match status" value="1"/>
</dbReference>
<evidence type="ECO:0000259" key="6">
    <source>
        <dbReference type="PROSITE" id="PS50111"/>
    </source>
</evidence>
<evidence type="ECO:0000256" key="1">
    <source>
        <dbReference type="ARBA" id="ARBA00022481"/>
    </source>
</evidence>
<dbReference type="Pfam" id="PF00672">
    <property type="entry name" value="HAMP"/>
    <property type="match status" value="1"/>
</dbReference>
<feature type="transmembrane region" description="Helical" evidence="5">
    <location>
        <begin position="194"/>
        <end position="214"/>
    </location>
</feature>
<feature type="region of interest" description="Disordered" evidence="4">
    <location>
        <begin position="539"/>
        <end position="572"/>
    </location>
</feature>
<keyword evidence="9" id="KW-1185">Reference proteome</keyword>
<evidence type="ECO:0000256" key="3">
    <source>
        <dbReference type="PROSITE-ProRule" id="PRU00284"/>
    </source>
</evidence>
<feature type="region of interest" description="Disordered" evidence="4">
    <location>
        <begin position="278"/>
        <end position="302"/>
    </location>
</feature>
<dbReference type="GO" id="GO:0004888">
    <property type="term" value="F:transmembrane signaling receptor activity"/>
    <property type="evidence" value="ECO:0007669"/>
    <property type="project" value="InterPro"/>
</dbReference>
<keyword evidence="5" id="KW-0472">Membrane</keyword>
<organism evidence="8 9">
    <name type="scientific">Nitrosomonas oligotropha</name>
    <dbReference type="NCBI Taxonomy" id="42354"/>
    <lineage>
        <taxon>Bacteria</taxon>
        <taxon>Pseudomonadati</taxon>
        <taxon>Pseudomonadota</taxon>
        <taxon>Betaproteobacteria</taxon>
        <taxon>Nitrosomonadales</taxon>
        <taxon>Nitrosomonadaceae</taxon>
        <taxon>Nitrosomonas</taxon>
    </lineage>
</organism>
<dbReference type="GO" id="GO:0007165">
    <property type="term" value="P:signal transduction"/>
    <property type="evidence" value="ECO:0007669"/>
    <property type="project" value="UniProtKB-KW"/>
</dbReference>
<feature type="domain" description="Methyl-accepting transducer" evidence="6">
    <location>
        <begin position="268"/>
        <end position="497"/>
    </location>
</feature>
<sequence>MFKNMTIKSRLIVVIGFLSALLVSIGGFGVYGMNQMDAAFKGVYDNRVLPLGDLGRVLDDMQRIRFNTMISSNSENPTVVAERKALNDKRFAEIETLWSEYKATEFIAEETALANEFEQQWKSASQSVEHSMNAALNKEYKVAQQNLHDDLYTKFDAAHTTMFKLLDMQRVLGTDEYKGANEAYQKHLSLSNTIILVGLILAIIAGFLLVRAIIRPLNEAVAIANAVAAGDLTTRIEVNSTNEMGRLLQALKTMNSNLLDLVGKVRNSTESIATASSEIASGNSDLSHRTEEQASSLEETASSMEELTSTVKQNADNARQANQLAVGASEVAMKGGAVVGQVVQTMSSINDSSKKVVEIISVIDGIAFQTNILALNAAVKAARAGEQGRGFAVVATEVRTLAQRSAAAAKEIKELINDSVTKVDEGTKLVDEAGSTMDEIVTAVKRVTDIMSEISAASQEQSSEIEQINQAVTQMDEVTQQNTALVEEASAAAESMKEQSKVLIQAVSVFKFTNHGEQVAATKNSGVVTLLPNRGSATRKAAVNTKTETAPEKLAMPTRKVASGGKEDWEEF</sequence>
<accession>A0A1H8LDK6</accession>
<feature type="compositionally biased region" description="Polar residues" evidence="4">
    <location>
        <begin position="293"/>
        <end position="302"/>
    </location>
</feature>
<evidence type="ECO:0000313" key="9">
    <source>
        <dbReference type="Proteomes" id="UP000198814"/>
    </source>
</evidence>
<evidence type="ECO:0000259" key="7">
    <source>
        <dbReference type="PROSITE" id="PS50885"/>
    </source>
</evidence>
<dbReference type="SMART" id="SM00304">
    <property type="entry name" value="HAMP"/>
    <property type="match status" value="1"/>
</dbReference>
<keyword evidence="1" id="KW-0488">Methylation</keyword>
<evidence type="ECO:0000313" key="8">
    <source>
        <dbReference type="EMBL" id="SEO03270.1"/>
    </source>
</evidence>